<reference evidence="2 3" key="1">
    <citation type="submission" date="2015-06" db="EMBL/GenBank/DDBJ databases">
        <title>New insights into the roles of widespread benthic archaea in carbon and nitrogen cycling.</title>
        <authorList>
            <person name="Lazar C.S."/>
            <person name="Baker B.J."/>
            <person name="Seitz K.W."/>
            <person name="Hyde A.S."/>
            <person name="Dick G.J."/>
            <person name="Hinrichs K.-U."/>
            <person name="Teske A.P."/>
        </authorList>
    </citation>
    <scope>NUCLEOTIDE SEQUENCE [LARGE SCALE GENOMIC DNA]</scope>
    <source>
        <strain evidence="2">DG-45</strain>
    </source>
</reference>
<gene>
    <name evidence="2" type="ORF">AC482_02415</name>
</gene>
<name>A0A0M0BQX5_9ARCH</name>
<dbReference type="AlphaFoldDB" id="A0A0M0BQX5"/>
<dbReference type="InterPro" id="IPR036390">
    <property type="entry name" value="WH_DNA-bd_sf"/>
</dbReference>
<dbReference type="Pfam" id="PF14947">
    <property type="entry name" value="HTH_45"/>
    <property type="match status" value="1"/>
</dbReference>
<dbReference type="Gene3D" id="1.10.10.10">
    <property type="entry name" value="Winged helix-like DNA-binding domain superfamily/Winged helix DNA-binding domain"/>
    <property type="match status" value="1"/>
</dbReference>
<dbReference type="SUPFAM" id="SSF46785">
    <property type="entry name" value="Winged helix' DNA-binding domain"/>
    <property type="match status" value="1"/>
</dbReference>
<dbReference type="EMBL" id="LFWZ01000017">
    <property type="protein sequence ID" value="KON30962.1"/>
    <property type="molecule type" value="Genomic_DNA"/>
</dbReference>
<protein>
    <recommendedName>
        <fullName evidence="1">ArnR1-like winged helix-turn-helix domain-containing protein</fullName>
    </recommendedName>
</protein>
<evidence type="ECO:0000313" key="3">
    <source>
        <dbReference type="Proteomes" id="UP000037210"/>
    </source>
</evidence>
<dbReference type="Proteomes" id="UP000037210">
    <property type="component" value="Unassembled WGS sequence"/>
</dbReference>
<dbReference type="InterPro" id="IPR036388">
    <property type="entry name" value="WH-like_DNA-bd_sf"/>
</dbReference>
<accession>A0A0M0BQX5</accession>
<dbReference type="InterPro" id="IPR038723">
    <property type="entry name" value="ArnR1-like_HTH"/>
</dbReference>
<comment type="caution">
    <text evidence="2">The sequence shown here is derived from an EMBL/GenBank/DDBJ whole genome shotgun (WGS) entry which is preliminary data.</text>
</comment>
<evidence type="ECO:0000259" key="1">
    <source>
        <dbReference type="Pfam" id="PF14947"/>
    </source>
</evidence>
<sequence length="79" mass="9153">MSRRNNLDICADILQVARSGAKKTEIVYGANLNFKVVEGYLRRLISEGLIQKFDRFFTTTPKGNQFVEQYRTMISPFMD</sequence>
<proteinExistence type="predicted"/>
<organism evidence="2 3">
    <name type="scientific">miscellaneous Crenarchaeota group-15 archaeon DG-45</name>
    <dbReference type="NCBI Taxonomy" id="1685127"/>
    <lineage>
        <taxon>Archaea</taxon>
        <taxon>Candidatus Bathyarchaeota</taxon>
        <taxon>MCG-15</taxon>
    </lineage>
</organism>
<evidence type="ECO:0000313" key="2">
    <source>
        <dbReference type="EMBL" id="KON30962.1"/>
    </source>
</evidence>
<feature type="domain" description="ArnR1-like winged helix-turn-helix" evidence="1">
    <location>
        <begin position="3"/>
        <end position="74"/>
    </location>
</feature>